<feature type="transmembrane region" description="Helical" evidence="8">
    <location>
        <begin position="17"/>
        <end position="37"/>
    </location>
</feature>
<keyword evidence="7" id="KW-0413">Isomerase</keyword>
<dbReference type="Proteomes" id="UP000270834">
    <property type="component" value="Unassembled WGS sequence"/>
</dbReference>
<dbReference type="GO" id="GO:0016853">
    <property type="term" value="F:isomerase activity"/>
    <property type="evidence" value="ECO:0007669"/>
    <property type="project" value="UniProtKB-KW"/>
</dbReference>
<dbReference type="NCBIfam" id="TIGR00797">
    <property type="entry name" value="matE"/>
    <property type="match status" value="1"/>
</dbReference>
<proteinExistence type="inferred from homology"/>
<evidence type="ECO:0000256" key="8">
    <source>
        <dbReference type="SAM" id="Phobius"/>
    </source>
</evidence>
<evidence type="ECO:0000313" key="10">
    <source>
        <dbReference type="Proteomes" id="UP000270834"/>
    </source>
</evidence>
<dbReference type="EMBL" id="RBSQ01000709">
    <property type="protein sequence ID" value="RMS53742.1"/>
    <property type="molecule type" value="Genomic_DNA"/>
</dbReference>
<feature type="transmembrane region" description="Helical" evidence="8">
    <location>
        <begin position="49"/>
        <end position="71"/>
    </location>
</feature>
<evidence type="ECO:0000256" key="6">
    <source>
        <dbReference type="ARBA" id="ARBA00023136"/>
    </source>
</evidence>
<name>A0A3M5DUI8_PSEAI</name>
<accession>A0A3M5DUI8</accession>
<keyword evidence="6 8" id="KW-0472">Membrane</keyword>
<evidence type="ECO:0000313" key="9">
    <source>
        <dbReference type="EMBL" id="RMS53742.1"/>
    </source>
</evidence>
<dbReference type="InterPro" id="IPR044644">
    <property type="entry name" value="DinF-like"/>
</dbReference>
<evidence type="ECO:0000256" key="4">
    <source>
        <dbReference type="ARBA" id="ARBA00022692"/>
    </source>
</evidence>
<feature type="transmembrane region" description="Helical" evidence="8">
    <location>
        <begin position="91"/>
        <end position="116"/>
    </location>
</feature>
<dbReference type="InterPro" id="IPR002528">
    <property type="entry name" value="MATE_fam"/>
</dbReference>
<dbReference type="CDD" id="cd13136">
    <property type="entry name" value="MATE_DinF_like"/>
    <property type="match status" value="1"/>
</dbReference>
<comment type="similarity">
    <text evidence="2">Belongs to the PhzF family.</text>
</comment>
<evidence type="ECO:0000256" key="1">
    <source>
        <dbReference type="ARBA" id="ARBA00004141"/>
    </source>
</evidence>
<dbReference type="Gene3D" id="3.10.310.10">
    <property type="entry name" value="Diaminopimelate Epimerase, Chain A, domain 1"/>
    <property type="match status" value="2"/>
</dbReference>
<dbReference type="AlphaFoldDB" id="A0A3M5DUI8"/>
<dbReference type="GO" id="GO:0042910">
    <property type="term" value="F:xenobiotic transmembrane transporter activity"/>
    <property type="evidence" value="ECO:0007669"/>
    <property type="project" value="InterPro"/>
</dbReference>
<dbReference type="SUPFAM" id="SSF54506">
    <property type="entry name" value="Diaminopimelate epimerase-like"/>
    <property type="match status" value="1"/>
</dbReference>
<organism evidence="9 10">
    <name type="scientific">Pseudomonas aeruginosa</name>
    <dbReference type="NCBI Taxonomy" id="287"/>
    <lineage>
        <taxon>Bacteria</taxon>
        <taxon>Pseudomonadati</taxon>
        <taxon>Pseudomonadota</taxon>
        <taxon>Gammaproteobacteria</taxon>
        <taxon>Pseudomonadales</taxon>
        <taxon>Pseudomonadaceae</taxon>
        <taxon>Pseudomonas</taxon>
    </lineage>
</organism>
<comment type="caution">
    <text evidence="9">The sequence shown here is derived from an EMBL/GenBank/DDBJ whole genome shotgun (WGS) entry which is preliminary data.</text>
</comment>
<evidence type="ECO:0000256" key="3">
    <source>
        <dbReference type="ARBA" id="ARBA00010199"/>
    </source>
</evidence>
<feature type="transmembrane region" description="Helical" evidence="8">
    <location>
        <begin position="166"/>
        <end position="189"/>
    </location>
</feature>
<gene>
    <name evidence="9" type="ORF">ALP65_00957</name>
</gene>
<dbReference type="GO" id="GO:0015297">
    <property type="term" value="F:antiporter activity"/>
    <property type="evidence" value="ECO:0007669"/>
    <property type="project" value="InterPro"/>
</dbReference>
<dbReference type="PANTHER" id="PTHR13774:SF17">
    <property type="entry name" value="PHENAZINE BIOSYNTHESIS-LIKE DOMAIN-CONTAINING PROTEIN"/>
    <property type="match status" value="1"/>
</dbReference>
<dbReference type="Pfam" id="PF02567">
    <property type="entry name" value="PhzC-PhzF"/>
    <property type="match status" value="1"/>
</dbReference>
<feature type="transmembrane region" description="Helical" evidence="8">
    <location>
        <begin position="136"/>
        <end position="159"/>
    </location>
</feature>
<protein>
    <submittedName>
        <fullName evidence="9">Uncharacterized protein</fullName>
    </submittedName>
</protein>
<reference evidence="9 10" key="1">
    <citation type="submission" date="2018-08" db="EMBL/GenBank/DDBJ databases">
        <title>Recombination of ecologically and evolutionarily significant loci maintains genetic cohesion in the Pseudomonas syringae species complex.</title>
        <authorList>
            <person name="Dillon M."/>
            <person name="Thakur S."/>
            <person name="Almeida R.N.D."/>
            <person name="Weir B.S."/>
            <person name="Guttman D.S."/>
        </authorList>
    </citation>
    <scope>NUCLEOTIDE SEQUENCE [LARGE SCALE GENOMIC DNA]</scope>
    <source>
        <strain evidence="9 10">ICMP 7846</strain>
    </source>
</reference>
<comment type="similarity">
    <text evidence="3">Belongs to the multi antimicrobial extrusion (MATE) (TC 2.A.66.1) family.</text>
</comment>
<keyword evidence="5 8" id="KW-1133">Transmembrane helix</keyword>
<evidence type="ECO:0000256" key="7">
    <source>
        <dbReference type="ARBA" id="ARBA00023235"/>
    </source>
</evidence>
<evidence type="ECO:0000256" key="2">
    <source>
        <dbReference type="ARBA" id="ARBA00008270"/>
    </source>
</evidence>
<keyword evidence="4 8" id="KW-0812">Transmembrane</keyword>
<dbReference type="GO" id="GO:0005737">
    <property type="term" value="C:cytoplasm"/>
    <property type="evidence" value="ECO:0007669"/>
    <property type="project" value="TreeGrafter"/>
</dbReference>
<dbReference type="PANTHER" id="PTHR13774">
    <property type="entry name" value="PHENAZINE BIOSYNTHESIS PROTEIN"/>
    <property type="match status" value="1"/>
</dbReference>
<dbReference type="GO" id="GO:0016020">
    <property type="term" value="C:membrane"/>
    <property type="evidence" value="ECO:0007669"/>
    <property type="project" value="UniProtKB-SubCell"/>
</dbReference>
<evidence type="ECO:0000256" key="5">
    <source>
        <dbReference type="ARBA" id="ARBA00022989"/>
    </source>
</evidence>
<dbReference type="InterPro" id="IPR003719">
    <property type="entry name" value="Phenazine_PhzF-like"/>
</dbReference>
<dbReference type="Pfam" id="PF01554">
    <property type="entry name" value="MatE"/>
    <property type="match status" value="1"/>
</dbReference>
<sequence length="491" mass="52870">MSLLRDAWRHAPTHHRVWALAGPMILSNVSVPLVHLVDSTVVGHLPHAYQLGAVAVGGSLYTLMVGVLGFLRMGTTGFAAQAAGRDDGGALRLILAQGLGMALLLALLLGALALPLSGWALQLMQPSAELTGEARAFFHTRLLGLPAALASYALVGWFLGTQNARAPLAILLTTNLSNIALVLWFVHGLDWGVQGAARASVLAEWSGALLGLALTRRDLARRPGRAQWQRLRHWLSWLPLLMVNRDIFIRSLALQLVFFLLTVQGTRLGDATVAANALLLNGLLLTSYALDGLAHAVEALCGHATLAAAHVLFEVYDEPGERLEFISRSGALRVNREDERLVLDFPAQYPSEVGSTVELEQALGLPPVDVLGSTDKLLVLLESEEAVRACRPDFAALARLPWRGVIVTARGLQKDFVSRFFAPAMGVDEDPVTGSAHCSLIPYWAQRLNKLSLTAQQCSARGGELWCRLEGERVSIAGHAVLVASGRIRLS</sequence>
<comment type="subcellular location">
    <subcellularLocation>
        <location evidence="1">Membrane</location>
        <topology evidence="1">Multi-pass membrane protein</topology>
    </subcellularLocation>
</comment>